<dbReference type="CDD" id="cd00446">
    <property type="entry name" value="GrpE"/>
    <property type="match status" value="1"/>
</dbReference>
<dbReference type="InterPro" id="IPR009012">
    <property type="entry name" value="GrpE_head"/>
</dbReference>
<dbReference type="EMBL" id="DVLL01000010">
    <property type="protein sequence ID" value="HIT58519.1"/>
    <property type="molecule type" value="Genomic_DNA"/>
</dbReference>
<evidence type="ECO:0000256" key="3">
    <source>
        <dbReference type="HAMAP-Rule" id="MF_01151"/>
    </source>
</evidence>
<dbReference type="PRINTS" id="PR00773">
    <property type="entry name" value="GRPEPROTEIN"/>
</dbReference>
<dbReference type="Pfam" id="PF01025">
    <property type="entry name" value="GrpE"/>
    <property type="match status" value="1"/>
</dbReference>
<accession>A0A9D1GT22</accession>
<dbReference type="NCBIfam" id="NF010738">
    <property type="entry name" value="PRK14140.1"/>
    <property type="match status" value="1"/>
</dbReference>
<comment type="caution">
    <text evidence="6">The sequence shown here is derived from an EMBL/GenBank/DDBJ whole genome shotgun (WGS) entry which is preliminary data.</text>
</comment>
<keyword evidence="2 3" id="KW-0143">Chaperone</keyword>
<keyword evidence="3" id="KW-0346">Stress response</keyword>
<organism evidence="6 7">
    <name type="scientific">Candidatus Faeciplasma pullistercoris</name>
    <dbReference type="NCBI Taxonomy" id="2840800"/>
    <lineage>
        <taxon>Bacteria</taxon>
        <taxon>Bacillati</taxon>
        <taxon>Bacillota</taxon>
        <taxon>Clostridia</taxon>
        <taxon>Eubacteriales</taxon>
        <taxon>Oscillospiraceae</taxon>
        <taxon>Oscillospiraceae incertae sedis</taxon>
        <taxon>Candidatus Faeciplasma</taxon>
    </lineage>
</organism>
<dbReference type="GO" id="GO:0051082">
    <property type="term" value="F:unfolded protein binding"/>
    <property type="evidence" value="ECO:0007669"/>
    <property type="project" value="TreeGrafter"/>
</dbReference>
<dbReference type="SUPFAM" id="SSF51064">
    <property type="entry name" value="Head domain of nucleotide exchange factor GrpE"/>
    <property type="match status" value="1"/>
</dbReference>
<dbReference type="SUPFAM" id="SSF58014">
    <property type="entry name" value="Coiled-coil domain of nucleotide exchange factor GrpE"/>
    <property type="match status" value="1"/>
</dbReference>
<evidence type="ECO:0000256" key="2">
    <source>
        <dbReference type="ARBA" id="ARBA00023186"/>
    </source>
</evidence>
<proteinExistence type="inferred from homology"/>
<dbReference type="GO" id="GO:0005737">
    <property type="term" value="C:cytoplasm"/>
    <property type="evidence" value="ECO:0007669"/>
    <property type="project" value="UniProtKB-SubCell"/>
</dbReference>
<dbReference type="InterPro" id="IPR000740">
    <property type="entry name" value="GrpE"/>
</dbReference>
<feature type="region of interest" description="Disordered" evidence="5">
    <location>
        <begin position="1"/>
        <end position="33"/>
    </location>
</feature>
<evidence type="ECO:0000256" key="4">
    <source>
        <dbReference type="RuleBase" id="RU004478"/>
    </source>
</evidence>
<dbReference type="AlphaFoldDB" id="A0A9D1GT22"/>
<evidence type="ECO:0000313" key="7">
    <source>
        <dbReference type="Proteomes" id="UP000824136"/>
    </source>
</evidence>
<dbReference type="PANTHER" id="PTHR21237">
    <property type="entry name" value="GRPE PROTEIN"/>
    <property type="match status" value="1"/>
</dbReference>
<keyword evidence="3" id="KW-0963">Cytoplasm</keyword>
<name>A0A9D1GT22_9FIRM</name>
<comment type="subcellular location">
    <subcellularLocation>
        <location evidence="3">Cytoplasm</location>
    </subcellularLocation>
</comment>
<evidence type="ECO:0000313" key="6">
    <source>
        <dbReference type="EMBL" id="HIT58519.1"/>
    </source>
</evidence>
<comment type="function">
    <text evidence="3">Participates actively in the response to hyperosmotic and heat shock by preventing the aggregation of stress-denatured proteins, in association with DnaK and GrpE. It is the nucleotide exchange factor for DnaK and may function as a thermosensor. Unfolded proteins bind initially to DnaJ; upon interaction with the DnaJ-bound protein, DnaK hydrolyzes its bound ATP, resulting in the formation of a stable complex. GrpE releases ADP from DnaK; ATP binding to DnaK triggers the release of the substrate protein, thus completing the reaction cycle. Several rounds of ATP-dependent interactions between DnaJ, DnaK and GrpE are required for fully efficient folding.</text>
</comment>
<evidence type="ECO:0000256" key="5">
    <source>
        <dbReference type="SAM" id="MobiDB-lite"/>
    </source>
</evidence>
<dbReference type="HAMAP" id="MF_01151">
    <property type="entry name" value="GrpE"/>
    <property type="match status" value="1"/>
</dbReference>
<dbReference type="GO" id="GO:0006457">
    <property type="term" value="P:protein folding"/>
    <property type="evidence" value="ECO:0007669"/>
    <property type="project" value="InterPro"/>
</dbReference>
<reference evidence="6" key="2">
    <citation type="journal article" date="2021" name="PeerJ">
        <title>Extensive microbial diversity within the chicken gut microbiome revealed by metagenomics and culture.</title>
        <authorList>
            <person name="Gilroy R."/>
            <person name="Ravi A."/>
            <person name="Getino M."/>
            <person name="Pursley I."/>
            <person name="Horton D.L."/>
            <person name="Alikhan N.F."/>
            <person name="Baker D."/>
            <person name="Gharbi K."/>
            <person name="Hall N."/>
            <person name="Watson M."/>
            <person name="Adriaenssens E.M."/>
            <person name="Foster-Nyarko E."/>
            <person name="Jarju S."/>
            <person name="Secka A."/>
            <person name="Antonio M."/>
            <person name="Oren A."/>
            <person name="Chaudhuri R.R."/>
            <person name="La Ragione R."/>
            <person name="Hildebrand F."/>
            <person name="Pallen M.J."/>
        </authorList>
    </citation>
    <scope>NUCLEOTIDE SEQUENCE</scope>
    <source>
        <strain evidence="6">CHK33-4379</strain>
    </source>
</reference>
<dbReference type="GO" id="GO:0000774">
    <property type="term" value="F:adenyl-nucleotide exchange factor activity"/>
    <property type="evidence" value="ECO:0007669"/>
    <property type="project" value="InterPro"/>
</dbReference>
<dbReference type="Gene3D" id="2.30.22.10">
    <property type="entry name" value="Head domain of nucleotide exchange factor GrpE"/>
    <property type="match status" value="1"/>
</dbReference>
<evidence type="ECO:0000256" key="1">
    <source>
        <dbReference type="ARBA" id="ARBA00009054"/>
    </source>
</evidence>
<dbReference type="GO" id="GO:0051087">
    <property type="term" value="F:protein-folding chaperone binding"/>
    <property type="evidence" value="ECO:0007669"/>
    <property type="project" value="InterPro"/>
</dbReference>
<dbReference type="Proteomes" id="UP000824136">
    <property type="component" value="Unassembled WGS sequence"/>
</dbReference>
<gene>
    <name evidence="3 6" type="primary">grpE</name>
    <name evidence="6" type="ORF">IAC39_02230</name>
</gene>
<comment type="subunit">
    <text evidence="3">Homodimer.</text>
</comment>
<dbReference type="GO" id="GO:0042803">
    <property type="term" value="F:protein homodimerization activity"/>
    <property type="evidence" value="ECO:0007669"/>
    <property type="project" value="InterPro"/>
</dbReference>
<sequence>MNSEEKDTEKIVGETEPQKAEAAAATEQPEEKDELTILKEQNEALTKELSECKDQHLRLMAEYENFRKRSAKERADIYPEATARAIEAFLPLADNFERAAAVETTDEKFKQGIMMIYSQLCEILKTLDVEVIDRVGEVFDPNLENAVAQVTDENLGENIVAQVYQKGYKRGNKVIRHAMVAVANC</sequence>
<dbReference type="PANTHER" id="PTHR21237:SF23">
    <property type="entry name" value="GRPE PROTEIN HOMOLOG, MITOCHONDRIAL"/>
    <property type="match status" value="1"/>
</dbReference>
<protein>
    <recommendedName>
        <fullName evidence="3">Protein GrpE</fullName>
    </recommendedName>
    <alternativeName>
        <fullName evidence="3">HSP-70 cofactor</fullName>
    </alternativeName>
</protein>
<feature type="compositionally biased region" description="Basic and acidic residues" evidence="5">
    <location>
        <begin position="1"/>
        <end position="19"/>
    </location>
</feature>
<dbReference type="InterPro" id="IPR013805">
    <property type="entry name" value="GrpE_CC"/>
</dbReference>
<comment type="similarity">
    <text evidence="1 3 4">Belongs to the GrpE family.</text>
</comment>
<dbReference type="Gene3D" id="3.90.20.20">
    <property type="match status" value="1"/>
</dbReference>
<reference evidence="6" key="1">
    <citation type="submission" date="2020-10" db="EMBL/GenBank/DDBJ databases">
        <authorList>
            <person name="Gilroy R."/>
        </authorList>
    </citation>
    <scope>NUCLEOTIDE SEQUENCE</scope>
    <source>
        <strain evidence="6">CHK33-4379</strain>
    </source>
</reference>